<keyword evidence="2" id="KW-1185">Reference proteome</keyword>
<organism evidence="1 2">
    <name type="scientific">Hermanssonia centrifuga</name>
    <dbReference type="NCBI Taxonomy" id="98765"/>
    <lineage>
        <taxon>Eukaryota</taxon>
        <taxon>Fungi</taxon>
        <taxon>Dikarya</taxon>
        <taxon>Basidiomycota</taxon>
        <taxon>Agaricomycotina</taxon>
        <taxon>Agaricomycetes</taxon>
        <taxon>Polyporales</taxon>
        <taxon>Meruliaceae</taxon>
        <taxon>Hermanssonia</taxon>
    </lineage>
</organism>
<gene>
    <name evidence="1" type="ORF">PHLCEN_2v4287</name>
</gene>
<sequence length="334" mass="36838">MSTALFEHSYYIGNYMSGILYGVEVVMYFMTVRQLLYRRTTRASYKFFLAYSTALILLLTIDIAVNAVWAEQMWITFRDAPGGVPEYIGTQLSDWYQAWGSSAAVALVFMSDALLIYRLFIIYGSNFLVIIFPILIYIAAFILAVLELVSSFSPGGFFFNGSAVNFGTPYYSLTIGLNVIVTALICYRLLSLSKLVKHTMGPENAKLYTSVASILIESAAPYSITGIIFLVPYARGDLVSVALGQVWAKCTCLAPQLIVLRVVSDRAWTRDTIDQVHTGGFSFSTRSRHTGTTNEVSMNQLSKRGTDVTQGSTLAESYTKKGNSAATLAEVPEV</sequence>
<dbReference type="Proteomes" id="UP000186601">
    <property type="component" value="Unassembled WGS sequence"/>
</dbReference>
<dbReference type="OrthoDB" id="2796825at2759"/>
<comment type="caution">
    <text evidence="1">The sequence shown here is derived from an EMBL/GenBank/DDBJ whole genome shotgun (WGS) entry which is preliminary data.</text>
</comment>
<reference evidence="1 2" key="1">
    <citation type="submission" date="2018-02" db="EMBL/GenBank/DDBJ databases">
        <title>Genome sequence of the basidiomycete white-rot fungus Phlebia centrifuga.</title>
        <authorList>
            <person name="Granchi Z."/>
            <person name="Peng M."/>
            <person name="de Vries R.P."/>
            <person name="Hilden K."/>
            <person name="Makela M.R."/>
            <person name="Grigoriev I."/>
            <person name="Riley R."/>
        </authorList>
    </citation>
    <scope>NUCLEOTIDE SEQUENCE [LARGE SCALE GENOMIC DNA]</scope>
    <source>
        <strain evidence="1 2">FBCC195</strain>
    </source>
</reference>
<dbReference type="EMBL" id="MLYV02000433">
    <property type="protein sequence ID" value="PSR97580.1"/>
    <property type="molecule type" value="Genomic_DNA"/>
</dbReference>
<name>A0A2R6PVM3_9APHY</name>
<proteinExistence type="predicted"/>
<protein>
    <submittedName>
        <fullName evidence="1">Uncharacterized protein</fullName>
    </submittedName>
</protein>
<dbReference type="AlphaFoldDB" id="A0A2R6PVM3"/>
<evidence type="ECO:0000313" key="1">
    <source>
        <dbReference type="EMBL" id="PSR97580.1"/>
    </source>
</evidence>
<accession>A0A2R6PVM3</accession>
<evidence type="ECO:0000313" key="2">
    <source>
        <dbReference type="Proteomes" id="UP000186601"/>
    </source>
</evidence>